<keyword evidence="2" id="KW-1185">Reference proteome</keyword>
<dbReference type="Pfam" id="PF10294">
    <property type="entry name" value="Methyltransf_16"/>
    <property type="match status" value="1"/>
</dbReference>
<evidence type="ECO:0000313" key="2">
    <source>
        <dbReference type="Proteomes" id="UP001190700"/>
    </source>
</evidence>
<protein>
    <submittedName>
        <fullName evidence="1">Uncharacterized protein</fullName>
    </submittedName>
</protein>
<dbReference type="PANTHER" id="PTHR14614:SF98">
    <property type="entry name" value="S-ADENOSYL-L-METHIONINE-DEPENDENT METHYLTRANSFERASES SUPERFAMILY PROTEIN"/>
    <property type="match status" value="1"/>
</dbReference>
<accession>A0AAE0BKR2</accession>
<reference evidence="1 2" key="1">
    <citation type="journal article" date="2015" name="Genome Biol. Evol.">
        <title>Comparative Genomics of a Bacterivorous Green Alga Reveals Evolutionary Causalities and Consequences of Phago-Mixotrophic Mode of Nutrition.</title>
        <authorList>
            <person name="Burns J.A."/>
            <person name="Paasch A."/>
            <person name="Narechania A."/>
            <person name="Kim E."/>
        </authorList>
    </citation>
    <scope>NUCLEOTIDE SEQUENCE [LARGE SCALE GENOMIC DNA]</scope>
    <source>
        <strain evidence="1 2">PLY_AMNH</strain>
    </source>
</reference>
<proteinExistence type="predicted"/>
<name>A0AAE0BKR2_9CHLO</name>
<dbReference type="Gene3D" id="3.40.50.150">
    <property type="entry name" value="Vaccinia Virus protein VP39"/>
    <property type="match status" value="1"/>
</dbReference>
<dbReference type="PANTHER" id="PTHR14614">
    <property type="entry name" value="HEPATOCELLULAR CARCINOMA-ASSOCIATED ANTIGEN"/>
    <property type="match status" value="1"/>
</dbReference>
<gene>
    <name evidence="1" type="ORF">CYMTET_52153</name>
</gene>
<dbReference type="InterPro" id="IPR019410">
    <property type="entry name" value="Methyltransf_16"/>
</dbReference>
<dbReference type="Proteomes" id="UP001190700">
    <property type="component" value="Unassembled WGS sequence"/>
</dbReference>
<evidence type="ECO:0000313" key="1">
    <source>
        <dbReference type="EMBL" id="KAK3237794.1"/>
    </source>
</evidence>
<sequence>MFEQYEEHYAQDRPLLLDALPRSTSNQNMFRRLATASAEGDGSDPLVDSPSNNAGQYSFSLSIASFLISFPLRYHELAKREQTIALIGTLNDGDKEFEMKILGVPMSLEQDVGDERIEDLAELELGTTAAVVWDAAVNLVRFLERQALIEDDGSVCSPSSLKTKRALELGSGCCGLGGLAISLLGCTEVVLTDISSVLPMLRRNAERFITAAQNELKQGNPQIPHDCAAIRGDIHVMELDWFKEIEEESLKAPFDVIVMADVIYTDGLLLKPLLKTLQTLVTPSTKIILSYEWRSAKEHAAFQELFLPTFELTEISRNQFTGALMNEDTFMYVMRLR</sequence>
<comment type="caution">
    <text evidence="1">The sequence shown here is derived from an EMBL/GenBank/DDBJ whole genome shotgun (WGS) entry which is preliminary data.</text>
</comment>
<dbReference type="InterPro" id="IPR029063">
    <property type="entry name" value="SAM-dependent_MTases_sf"/>
</dbReference>
<dbReference type="EMBL" id="LGRX02034442">
    <property type="protein sequence ID" value="KAK3237794.1"/>
    <property type="molecule type" value="Genomic_DNA"/>
</dbReference>
<dbReference type="SUPFAM" id="SSF53335">
    <property type="entry name" value="S-adenosyl-L-methionine-dependent methyltransferases"/>
    <property type="match status" value="1"/>
</dbReference>
<dbReference type="AlphaFoldDB" id="A0AAE0BKR2"/>
<organism evidence="1 2">
    <name type="scientific">Cymbomonas tetramitiformis</name>
    <dbReference type="NCBI Taxonomy" id="36881"/>
    <lineage>
        <taxon>Eukaryota</taxon>
        <taxon>Viridiplantae</taxon>
        <taxon>Chlorophyta</taxon>
        <taxon>Pyramimonadophyceae</taxon>
        <taxon>Pyramimonadales</taxon>
        <taxon>Pyramimonadaceae</taxon>
        <taxon>Cymbomonas</taxon>
    </lineage>
</organism>